<dbReference type="GeneID" id="14011126"/>
<accession>G0YQ52</accession>
<dbReference type="KEGG" id="vg:14011126"/>
<evidence type="ECO:0000313" key="2">
    <source>
        <dbReference type="Proteomes" id="UP000008891"/>
    </source>
</evidence>
<dbReference type="EMBL" id="HQ728265">
    <property type="protein sequence ID" value="AEJ81479.1"/>
    <property type="molecule type" value="Genomic_DNA"/>
</dbReference>
<dbReference type="RefSeq" id="YP_007005435.1">
    <property type="nucleotide sequence ID" value="NC_019510.1"/>
</dbReference>
<organism evidence="1 2">
    <name type="scientific">Erwinia phage vB_EamP-L1</name>
    <dbReference type="NCBI Taxonomy" id="1051673"/>
    <lineage>
        <taxon>Viruses</taxon>
        <taxon>Duplodnaviria</taxon>
        <taxon>Heunggongvirae</taxon>
        <taxon>Uroviricota</taxon>
        <taxon>Caudoviricetes</taxon>
        <taxon>Autographivirales</taxon>
        <taxon>Autotranscriptaviridae</taxon>
        <taxon>Studiervirinae</taxon>
        <taxon>Elunavirus</taxon>
        <taxon>Elunavirus L1</taxon>
    </lineage>
</organism>
<protein>
    <submittedName>
        <fullName evidence="1">Gp1.6</fullName>
    </submittedName>
</protein>
<sequence>MAIRLHHNKSNGIFTLRSANRSTLTATAKRSVYRTLPFIGLTFDLGASVHAIIPRGVFAEAQKGTRPAPLVVHTKFPRVRLFIERIKEVF</sequence>
<dbReference type="Pfam" id="PF06726">
    <property type="entry name" value="BC10"/>
    <property type="match status" value="1"/>
</dbReference>
<dbReference type="OrthoDB" id="18526at10239"/>
<name>G0YQ52_9CAUD</name>
<reference evidence="1 2" key="1">
    <citation type="journal article" date="2011" name="Appl. Environ. Microbiol.">
        <title>Novel Virulent and Broad-Host-Range Erwinia amylovora Bacteriophages Reveal a High Degree of Mosaicism and a Relationship to Enterobacteriaceae Phages.</title>
        <authorList>
            <person name="Born Y."/>
            <person name="Fieseler L."/>
            <person name="Marazzi J."/>
            <person name="Lurz R."/>
            <person name="Duffy B."/>
            <person name="Loessner M.J."/>
        </authorList>
    </citation>
    <scope>NUCLEOTIDE SEQUENCE [LARGE SCALE GENOMIC DNA]</scope>
</reference>
<proteinExistence type="predicted"/>
<keyword evidence="2" id="KW-1185">Reference proteome</keyword>
<dbReference type="Proteomes" id="UP000008891">
    <property type="component" value="Segment"/>
</dbReference>
<evidence type="ECO:0000313" key="1">
    <source>
        <dbReference type="EMBL" id="AEJ81479.1"/>
    </source>
</evidence>